<accession>A0A402CF26</accession>
<keyword evidence="3" id="KW-1185">Reference proteome</keyword>
<evidence type="ECO:0000256" key="1">
    <source>
        <dbReference type="SAM" id="Phobius"/>
    </source>
</evidence>
<keyword evidence="1" id="KW-1133">Transmembrane helix</keyword>
<dbReference type="AlphaFoldDB" id="A0A402CF26"/>
<evidence type="ECO:0000313" key="2">
    <source>
        <dbReference type="EMBL" id="GCE42208.1"/>
    </source>
</evidence>
<dbReference type="RefSeq" id="WP_124394198.1">
    <property type="nucleotide sequence ID" value="NZ_BHYM01000052.1"/>
</dbReference>
<dbReference type="Proteomes" id="UP000287519">
    <property type="component" value="Unassembled WGS sequence"/>
</dbReference>
<gene>
    <name evidence="2" type="ORF">Rhow_006147</name>
</gene>
<protein>
    <submittedName>
        <fullName evidence="2">Mobile element protein</fullName>
    </submittedName>
</protein>
<keyword evidence="1" id="KW-0812">Transmembrane</keyword>
<comment type="caution">
    <text evidence="2">The sequence shown here is derived from an EMBL/GenBank/DDBJ whole genome shotgun (WGS) entry which is preliminary data.</text>
</comment>
<dbReference type="OrthoDB" id="8782062at2"/>
<sequence length="80" mass="8203">MRAAAQRGELRSPLPVGFVHDDAGEVVDEPDAEVRAAIGDLFAAFAACGSAYGVVAAFAGRRFPLRAYVGYGPGSCAEAS</sequence>
<reference evidence="2 3" key="1">
    <citation type="submission" date="2018-11" db="EMBL/GenBank/DDBJ databases">
        <title>Microbial catabolism of amino acid.</title>
        <authorList>
            <person name="Hibi M."/>
            <person name="Ogawa J."/>
        </authorList>
    </citation>
    <scope>NUCLEOTIDE SEQUENCE [LARGE SCALE GENOMIC DNA]</scope>
    <source>
        <strain evidence="2 3">C31-06</strain>
    </source>
</reference>
<organism evidence="2 3">
    <name type="scientific">Rhodococcus wratislaviensis</name>
    <name type="common">Tsukamurella wratislaviensis</name>
    <dbReference type="NCBI Taxonomy" id="44752"/>
    <lineage>
        <taxon>Bacteria</taxon>
        <taxon>Bacillati</taxon>
        <taxon>Actinomycetota</taxon>
        <taxon>Actinomycetes</taxon>
        <taxon>Mycobacteriales</taxon>
        <taxon>Nocardiaceae</taxon>
        <taxon>Rhodococcus</taxon>
    </lineage>
</organism>
<proteinExistence type="predicted"/>
<name>A0A402CF26_RHOWR</name>
<feature type="transmembrane region" description="Helical" evidence="1">
    <location>
        <begin position="41"/>
        <end position="59"/>
    </location>
</feature>
<evidence type="ECO:0000313" key="3">
    <source>
        <dbReference type="Proteomes" id="UP000287519"/>
    </source>
</evidence>
<dbReference type="EMBL" id="BHYM01000052">
    <property type="protein sequence ID" value="GCE42208.1"/>
    <property type="molecule type" value="Genomic_DNA"/>
</dbReference>
<keyword evidence="1" id="KW-0472">Membrane</keyword>